<accession>A0A6J1MT10</accession>
<dbReference type="SMART" id="SM01328">
    <property type="entry name" value="zf-3CxxC"/>
    <property type="match status" value="1"/>
</dbReference>
<protein>
    <submittedName>
        <fullName evidence="6">Zinc finger CCHC domain-containing protein 24 isoform X1</fullName>
    </submittedName>
</protein>
<keyword evidence="3" id="KW-0862">Zinc</keyword>
<dbReference type="Proteomes" id="UP001652582">
    <property type="component" value="Chromosome 4"/>
</dbReference>
<dbReference type="KEGG" id="bany:112045637"/>
<keyword evidence="5" id="KW-1185">Reference proteome</keyword>
<evidence type="ECO:0000313" key="5">
    <source>
        <dbReference type="Proteomes" id="UP001652582"/>
    </source>
</evidence>
<keyword evidence="2" id="KW-0863">Zinc-finger</keyword>
<name>A0A6J1MT10_BICAN</name>
<evidence type="ECO:0000256" key="3">
    <source>
        <dbReference type="ARBA" id="ARBA00022833"/>
    </source>
</evidence>
<feature type="domain" description="3CxxC-type" evidence="4">
    <location>
        <begin position="52"/>
        <end position="121"/>
    </location>
</feature>
<organism evidence="5 6">
    <name type="scientific">Bicyclus anynana</name>
    <name type="common">Squinting bush brown butterfly</name>
    <dbReference type="NCBI Taxonomy" id="110368"/>
    <lineage>
        <taxon>Eukaryota</taxon>
        <taxon>Metazoa</taxon>
        <taxon>Ecdysozoa</taxon>
        <taxon>Arthropoda</taxon>
        <taxon>Hexapoda</taxon>
        <taxon>Insecta</taxon>
        <taxon>Pterygota</taxon>
        <taxon>Neoptera</taxon>
        <taxon>Endopterygota</taxon>
        <taxon>Lepidoptera</taxon>
        <taxon>Glossata</taxon>
        <taxon>Ditrysia</taxon>
        <taxon>Papilionoidea</taxon>
        <taxon>Nymphalidae</taxon>
        <taxon>Satyrinae</taxon>
        <taxon>Satyrini</taxon>
        <taxon>Mycalesina</taxon>
        <taxon>Bicyclus</taxon>
    </lineage>
</organism>
<dbReference type="GeneID" id="112045637"/>
<dbReference type="AlphaFoldDB" id="A0A6J1MT10"/>
<evidence type="ECO:0000256" key="2">
    <source>
        <dbReference type="ARBA" id="ARBA00022771"/>
    </source>
</evidence>
<gene>
    <name evidence="6" type="primary">LOC112045637</name>
</gene>
<evidence type="ECO:0000313" key="6">
    <source>
        <dbReference type="RefSeq" id="XP_023937674.2"/>
    </source>
</evidence>
<keyword evidence="1" id="KW-0479">Metal-binding</keyword>
<evidence type="ECO:0000259" key="4">
    <source>
        <dbReference type="SMART" id="SM01328"/>
    </source>
</evidence>
<proteinExistence type="predicted"/>
<sequence length="142" mass="16642">MGCFWSRQGCERCVHCDRKAVNNLVIIDHVCEICISRATATRTHHVRSSAGPKFGEYRCNSCSRYWTSRLCWPDKYQMCKYCKKPTLPYQYRDLNFSDTADSSDSERQEHEKNLCQMCQQLGYSCKNFGKKKKPQTTRKSKT</sequence>
<dbReference type="InterPro" id="IPR027377">
    <property type="entry name" value="ZAR1/RTP1-5-like_Znf-3CxxC"/>
</dbReference>
<dbReference type="OrthoDB" id="6943740at2759"/>
<dbReference type="GO" id="GO:0008270">
    <property type="term" value="F:zinc ion binding"/>
    <property type="evidence" value="ECO:0007669"/>
    <property type="project" value="UniProtKB-KW"/>
</dbReference>
<dbReference type="RefSeq" id="XP_023937674.2">
    <property type="nucleotide sequence ID" value="XM_024081906.2"/>
</dbReference>
<evidence type="ECO:0000256" key="1">
    <source>
        <dbReference type="ARBA" id="ARBA00022723"/>
    </source>
</evidence>
<reference evidence="6" key="1">
    <citation type="submission" date="2025-08" db="UniProtKB">
        <authorList>
            <consortium name="RefSeq"/>
        </authorList>
    </citation>
    <scope>IDENTIFICATION</scope>
</reference>